<dbReference type="EMBL" id="RBLG01000002">
    <property type="protein sequence ID" value="RKS53512.1"/>
    <property type="molecule type" value="Genomic_DNA"/>
</dbReference>
<evidence type="ECO:0000256" key="1">
    <source>
        <dbReference type="SAM" id="SignalP"/>
    </source>
</evidence>
<accession>A0A495PVE2</accession>
<dbReference type="PROSITE" id="PS51257">
    <property type="entry name" value="PROKAR_LIPOPROTEIN"/>
    <property type="match status" value="1"/>
</dbReference>
<feature type="chain" id="PRO_5019718094" description="Lipocalin-like protein" evidence="1">
    <location>
        <begin position="24"/>
        <end position="161"/>
    </location>
</feature>
<dbReference type="RefSeq" id="WP_121345599.1">
    <property type="nucleotide sequence ID" value="NZ_RBLG01000002.1"/>
</dbReference>
<keyword evidence="3" id="KW-1185">Reference proteome</keyword>
<evidence type="ECO:0000313" key="2">
    <source>
        <dbReference type="EMBL" id="RKS53512.1"/>
    </source>
</evidence>
<proteinExistence type="predicted"/>
<keyword evidence="1" id="KW-0732">Signal</keyword>
<comment type="caution">
    <text evidence="2">The sequence shown here is derived from an EMBL/GenBank/DDBJ whole genome shotgun (WGS) entry which is preliminary data.</text>
</comment>
<dbReference type="AlphaFoldDB" id="A0A495PVE2"/>
<protein>
    <recommendedName>
        <fullName evidence="4">Lipocalin-like protein</fullName>
    </recommendedName>
</protein>
<feature type="signal peptide" evidence="1">
    <location>
        <begin position="1"/>
        <end position="23"/>
    </location>
</feature>
<dbReference type="Proteomes" id="UP000276282">
    <property type="component" value="Unassembled WGS sequence"/>
</dbReference>
<evidence type="ECO:0008006" key="4">
    <source>
        <dbReference type="Google" id="ProtNLM"/>
    </source>
</evidence>
<evidence type="ECO:0000313" key="3">
    <source>
        <dbReference type="Proteomes" id="UP000276282"/>
    </source>
</evidence>
<name>A0A495PVE2_9FLAO</name>
<sequence length="161" mass="18474">MNNFKFSLLVVLLLFVFSSCSKDDDNKLYKTYTSEDLKLIHMDSSKIWKLEAYYNAYPDFLHSQNDCYIDETYIFKTDGIVEVIAGTENCYYGDSEISASEYTFYEERGSVYLSMVKRKVSGDMVSNLVFSLPLMELEADRMLFAAGEKGGYGRSLVFVSE</sequence>
<gene>
    <name evidence="2" type="ORF">BC962_1764</name>
</gene>
<organism evidence="2 3">
    <name type="scientific">Gillisia mitskevichiae</name>
    <dbReference type="NCBI Taxonomy" id="270921"/>
    <lineage>
        <taxon>Bacteria</taxon>
        <taxon>Pseudomonadati</taxon>
        <taxon>Bacteroidota</taxon>
        <taxon>Flavobacteriia</taxon>
        <taxon>Flavobacteriales</taxon>
        <taxon>Flavobacteriaceae</taxon>
        <taxon>Gillisia</taxon>
    </lineage>
</organism>
<dbReference type="OrthoDB" id="1426257at2"/>
<reference evidence="2 3" key="1">
    <citation type="submission" date="2018-10" db="EMBL/GenBank/DDBJ databases">
        <title>Genomic Encyclopedia of Archaeal and Bacterial Type Strains, Phase II (KMG-II): from individual species to whole genera.</title>
        <authorList>
            <person name="Goeker M."/>
        </authorList>
    </citation>
    <scope>NUCLEOTIDE SEQUENCE [LARGE SCALE GENOMIC DNA]</scope>
    <source>
        <strain evidence="2 3">DSM 19839</strain>
    </source>
</reference>